<dbReference type="SUPFAM" id="SSF51735">
    <property type="entry name" value="NAD(P)-binding Rossmann-fold domains"/>
    <property type="match status" value="1"/>
</dbReference>
<dbReference type="EMBL" id="CP031337">
    <property type="protein sequence ID" value="AXK40793.1"/>
    <property type="molecule type" value="Genomic_DNA"/>
</dbReference>
<dbReference type="Proteomes" id="UP000254537">
    <property type="component" value="Chromosome"/>
</dbReference>
<organism evidence="2 3">
    <name type="scientific">Crenobacter cavernae</name>
    <dbReference type="NCBI Taxonomy" id="2290923"/>
    <lineage>
        <taxon>Bacteria</taxon>
        <taxon>Pseudomonadati</taxon>
        <taxon>Pseudomonadota</taxon>
        <taxon>Betaproteobacteria</taxon>
        <taxon>Neisseriales</taxon>
        <taxon>Neisseriaceae</taxon>
        <taxon>Crenobacter</taxon>
    </lineage>
</organism>
<dbReference type="CDD" id="cd05266">
    <property type="entry name" value="SDR_a4"/>
    <property type="match status" value="1"/>
</dbReference>
<gene>
    <name evidence="2" type="ORF">DWG20_02375</name>
</gene>
<dbReference type="Pfam" id="PF13460">
    <property type="entry name" value="NAD_binding_10"/>
    <property type="match status" value="1"/>
</dbReference>
<reference evidence="2 3" key="1">
    <citation type="submission" date="2018-07" db="EMBL/GenBank/DDBJ databases">
        <title>Crenobacter cavernae sp. nov., isolated from a karst cave.</title>
        <authorList>
            <person name="Zhu H."/>
        </authorList>
    </citation>
    <scope>NUCLEOTIDE SEQUENCE [LARGE SCALE GENOMIC DNA]</scope>
    <source>
        <strain evidence="2 3">K1W11S-77</strain>
    </source>
</reference>
<dbReference type="InterPro" id="IPR016040">
    <property type="entry name" value="NAD(P)-bd_dom"/>
</dbReference>
<dbReference type="InterPro" id="IPR036291">
    <property type="entry name" value="NAD(P)-bd_dom_sf"/>
</dbReference>
<evidence type="ECO:0000259" key="1">
    <source>
        <dbReference type="Pfam" id="PF13460"/>
    </source>
</evidence>
<proteinExistence type="predicted"/>
<dbReference type="KEGG" id="ccah:DWG20_02375"/>
<dbReference type="PANTHER" id="PTHR48079">
    <property type="entry name" value="PROTEIN YEEZ"/>
    <property type="match status" value="1"/>
</dbReference>
<accession>A0A345YA41</accession>
<dbReference type="AlphaFoldDB" id="A0A345YA41"/>
<evidence type="ECO:0000313" key="3">
    <source>
        <dbReference type="Proteomes" id="UP000254537"/>
    </source>
</evidence>
<dbReference type="PANTHER" id="PTHR48079:SF6">
    <property type="entry name" value="NAD(P)-BINDING DOMAIN-CONTAINING PROTEIN-RELATED"/>
    <property type="match status" value="1"/>
</dbReference>
<sequence length="308" mass="33688">MRTLLIAGVGDVARRALPALTRRWRVLALVRSPEAAHRARSFGAIPLPADLDDAASLERAAGLADAVLYTAPPPLSGATDPRMRKLLSALGKGESIPQRWVYISTTGVYGDAGGAWLHEASPCRAASPRALRRLDAEARLRAFAARHGASLTVLRAPGIYAEERLPLERLKAGTPCLETGDDSWSNHIHADDLAAICVAALERQGGIRVYNACDDQPTAMGDWFDALADAYDLPRPARLSRDAVRQTVSPALWSFLAESRRLSNARLRRELKVELVWPSVHCWLAKRSANVEHGRDARLRLASHRAIR</sequence>
<dbReference type="GO" id="GO:0005737">
    <property type="term" value="C:cytoplasm"/>
    <property type="evidence" value="ECO:0007669"/>
    <property type="project" value="TreeGrafter"/>
</dbReference>
<dbReference type="InterPro" id="IPR051783">
    <property type="entry name" value="NAD(P)-dependent_oxidoreduct"/>
</dbReference>
<dbReference type="Gene3D" id="3.40.50.720">
    <property type="entry name" value="NAD(P)-binding Rossmann-like Domain"/>
    <property type="match status" value="1"/>
</dbReference>
<protein>
    <submittedName>
        <fullName evidence="2">SDR family NAD(P)-dependent oxidoreductase</fullName>
    </submittedName>
</protein>
<feature type="domain" description="NAD(P)-binding" evidence="1">
    <location>
        <begin position="10"/>
        <end position="203"/>
    </location>
</feature>
<dbReference type="OrthoDB" id="9808276at2"/>
<dbReference type="GO" id="GO:0004029">
    <property type="term" value="F:aldehyde dehydrogenase (NAD+) activity"/>
    <property type="evidence" value="ECO:0007669"/>
    <property type="project" value="TreeGrafter"/>
</dbReference>
<dbReference type="RefSeq" id="WP_115434710.1">
    <property type="nucleotide sequence ID" value="NZ_CP031337.1"/>
</dbReference>
<name>A0A345YA41_9NEIS</name>
<evidence type="ECO:0000313" key="2">
    <source>
        <dbReference type="EMBL" id="AXK40793.1"/>
    </source>
</evidence>